<dbReference type="NCBIfam" id="TIGR04056">
    <property type="entry name" value="OMP_RagA_SusC"/>
    <property type="match status" value="1"/>
</dbReference>
<dbReference type="InterPro" id="IPR039426">
    <property type="entry name" value="TonB-dep_rcpt-like"/>
</dbReference>
<dbReference type="Gene3D" id="2.60.40.1120">
    <property type="entry name" value="Carboxypeptidase-like, regulatory domain"/>
    <property type="match status" value="1"/>
</dbReference>
<reference evidence="9 10" key="1">
    <citation type="journal article" date="2015" name="Microbes Environ.">
        <title>Distribution and evolution of nitrogen fixation genes in the phylum bacteroidetes.</title>
        <authorList>
            <person name="Inoue J."/>
            <person name="Oshima K."/>
            <person name="Suda W."/>
            <person name="Sakamoto M."/>
            <person name="Iino T."/>
            <person name="Noda S."/>
            <person name="Hongoh Y."/>
            <person name="Hattori M."/>
            <person name="Ohkuma M."/>
        </authorList>
    </citation>
    <scope>NUCLEOTIDE SEQUENCE [LARGE SCALE GENOMIC DNA]</scope>
    <source>
        <strain evidence="9 10">JCM 15093</strain>
    </source>
</reference>
<dbReference type="Pfam" id="PF13715">
    <property type="entry name" value="CarbopepD_reg_2"/>
    <property type="match status" value="1"/>
</dbReference>
<evidence type="ECO:0000313" key="9">
    <source>
        <dbReference type="EMBL" id="GAK36651.1"/>
    </source>
</evidence>
<keyword evidence="6 7" id="KW-0998">Cell outer membrane</keyword>
<dbReference type="InterPro" id="IPR036942">
    <property type="entry name" value="Beta-barrel_TonB_sf"/>
</dbReference>
<comment type="similarity">
    <text evidence="7">Belongs to the TonB-dependent receptor family.</text>
</comment>
<evidence type="ECO:0000256" key="2">
    <source>
        <dbReference type="ARBA" id="ARBA00022448"/>
    </source>
</evidence>
<keyword evidence="2 7" id="KW-0813">Transport</keyword>
<dbReference type="InterPro" id="IPR023996">
    <property type="entry name" value="TonB-dep_OMP_SusC/RagA"/>
</dbReference>
<dbReference type="PROSITE" id="PS52016">
    <property type="entry name" value="TONB_DEPENDENT_REC_3"/>
    <property type="match status" value="1"/>
</dbReference>
<sequence length="1064" mass="116885">MKKLFFLFLFWGIALTVFSQNIQIKGVIVGGQDSEPLPGVNVVVKGTTNGTITDLDGQFTLNAPSDCILSISYVGYKSQEVSVKGNRSLRVVLQEDTETLDEVVVVGYGVQKKSVVTAAISRVTAEELNVAKPSRVEDALKGKVSGVQITQSSGQPGSDSKVRIRGIGTVNNSDPLYIVDGMPVDGGIGYLNPVDIQSVEILKDAASAAIYGARAANGVVLVTTKTGDGGTGKGLGKATVNYNFSYGWQNPWKKKSVLNATEYMVIMNEAQINDGNAPRYTADQVANAGKGTDWQDETFNYDAPVQNHQVSISGGGEKVSYFLSLGYFNQEGIVGGDYGKSNYDRWSIRTNSTYNVFEDNSRKFLNKVRVGVNVGYSRGKSTGIETNSEYGSILGSALTFSPLVSVYASDTEAANILAAHPYAVKDKDGRVYSIPPSGFQEIANPVAMLHQPRSEKNNEDKFVGTFWGEIDVLPGLKFKSSYGFDLAFWGKDGYEFPYFLANQGKDVTQSSVWSEMNRGYKWQVENVLTYNKTFAGNHNLTVVLGQSAQRYTYRQLGGSDYDLLENDPSKANINSAIADRDDERVYGGTGGYNNASLASYFGRIDYNYAERYMIQATVRRDGSSRFGPSHKWAVFPAVSLGWNVSNEPFMENRPDWLTSLKLRASWGKNGNENIGNFRYTSLMDGGQNYYFGGGYVVATESKNGVMQYGSSPAAIPNPDVKWEESEQTDLGFDIRFFDNALNFGFDYFKKKTNGMLMDQPIPSYVGQSAPIANAGDMENWGLEFEMGWKQSLGDFKYSVNANASYLKNKLIKLGNASGEAIYENAGASGLGSYVKGQNGEVYPFFYGYKTAGIFQNQAQVDAYVNDKGVKLQPKAQPGDVIFVDYDNNGVIEDADKTKIGKGMPDWTFGLTLNAEWKGFDLNLFFQGTAGNDVFDFSQRGDIPAMNRPTWILDRWIGEGTSNKIPRMTSSNPNSNWRSSDLYIKDGSYVRLKTAQFGYTLPAMWTQKVSVQKLRVYIAAENLLTFTGYDGFDPEVASGGYTTIGIDRGIYPQARTISVGANITF</sequence>
<evidence type="ECO:0000256" key="1">
    <source>
        <dbReference type="ARBA" id="ARBA00004571"/>
    </source>
</evidence>
<dbReference type="InterPro" id="IPR012910">
    <property type="entry name" value="Plug_dom"/>
</dbReference>
<comment type="caution">
    <text evidence="9">The sequence shown here is derived from an EMBL/GenBank/DDBJ whole genome shotgun (WGS) entry which is preliminary data.</text>
</comment>
<protein>
    <submittedName>
        <fullName evidence="9">TonB-dependent receptor</fullName>
    </submittedName>
</protein>
<evidence type="ECO:0000256" key="7">
    <source>
        <dbReference type="PROSITE-ProRule" id="PRU01360"/>
    </source>
</evidence>
<dbReference type="SUPFAM" id="SSF49464">
    <property type="entry name" value="Carboxypeptidase regulatory domain-like"/>
    <property type="match status" value="1"/>
</dbReference>
<proteinExistence type="inferred from homology"/>
<dbReference type="Gene3D" id="2.40.170.20">
    <property type="entry name" value="TonB-dependent receptor, beta-barrel domain"/>
    <property type="match status" value="1"/>
</dbReference>
<dbReference type="eggNOG" id="COG1629">
    <property type="taxonomic scope" value="Bacteria"/>
</dbReference>
<organism evidence="9 10">
    <name type="scientific">Bacteroides graminisolvens DSM 19988 = JCM 15093</name>
    <dbReference type="NCBI Taxonomy" id="1121097"/>
    <lineage>
        <taxon>Bacteria</taxon>
        <taxon>Pseudomonadati</taxon>
        <taxon>Bacteroidota</taxon>
        <taxon>Bacteroidia</taxon>
        <taxon>Bacteroidales</taxon>
        <taxon>Bacteroidaceae</taxon>
        <taxon>Bacteroides</taxon>
    </lineage>
</organism>
<dbReference type="GO" id="GO:0009279">
    <property type="term" value="C:cell outer membrane"/>
    <property type="evidence" value="ECO:0007669"/>
    <property type="project" value="UniProtKB-SubCell"/>
</dbReference>
<evidence type="ECO:0000256" key="6">
    <source>
        <dbReference type="ARBA" id="ARBA00023237"/>
    </source>
</evidence>
<comment type="subcellular location">
    <subcellularLocation>
        <location evidence="1 7">Cell outer membrane</location>
        <topology evidence="1 7">Multi-pass membrane protein</topology>
    </subcellularLocation>
</comment>
<dbReference type="InterPro" id="IPR023997">
    <property type="entry name" value="TonB-dep_OMP_SusC/RagA_CS"/>
</dbReference>
<evidence type="ECO:0000259" key="8">
    <source>
        <dbReference type="Pfam" id="PF07715"/>
    </source>
</evidence>
<dbReference type="NCBIfam" id="TIGR04057">
    <property type="entry name" value="SusC_RagA_signa"/>
    <property type="match status" value="1"/>
</dbReference>
<dbReference type="STRING" id="1121097.GCA_000428125_02080"/>
<dbReference type="Pfam" id="PF07715">
    <property type="entry name" value="Plug"/>
    <property type="match status" value="1"/>
</dbReference>
<keyword evidence="5 7" id="KW-0472">Membrane</keyword>
<accession>A0A069D317</accession>
<keyword evidence="10" id="KW-1185">Reference proteome</keyword>
<keyword evidence="9" id="KW-0675">Receptor</keyword>
<keyword evidence="4 7" id="KW-0812">Transmembrane</keyword>
<dbReference type="AlphaFoldDB" id="A0A069D317"/>
<dbReference type="InterPro" id="IPR037066">
    <property type="entry name" value="Plug_dom_sf"/>
</dbReference>
<dbReference type="OrthoDB" id="1109428at2"/>
<gene>
    <name evidence="9" type="ORF">JCM15093_1830</name>
</gene>
<evidence type="ECO:0000256" key="4">
    <source>
        <dbReference type="ARBA" id="ARBA00022692"/>
    </source>
</evidence>
<dbReference type="RefSeq" id="WP_024996508.1">
    <property type="nucleotide sequence ID" value="NZ_ATZI01000007.1"/>
</dbReference>
<dbReference type="EMBL" id="BAJS01000008">
    <property type="protein sequence ID" value="GAK36651.1"/>
    <property type="molecule type" value="Genomic_DNA"/>
</dbReference>
<name>A0A069D317_9BACE</name>
<dbReference type="Gene3D" id="2.170.130.10">
    <property type="entry name" value="TonB-dependent receptor, plug domain"/>
    <property type="match status" value="1"/>
</dbReference>
<dbReference type="FunFam" id="2.60.40.1120:FF:000003">
    <property type="entry name" value="Outer membrane protein Omp121"/>
    <property type="match status" value="1"/>
</dbReference>
<keyword evidence="3 7" id="KW-1134">Transmembrane beta strand</keyword>
<dbReference type="InterPro" id="IPR008969">
    <property type="entry name" value="CarboxyPept-like_regulatory"/>
</dbReference>
<evidence type="ECO:0000313" key="10">
    <source>
        <dbReference type="Proteomes" id="UP000027601"/>
    </source>
</evidence>
<feature type="domain" description="TonB-dependent receptor plug" evidence="8">
    <location>
        <begin position="115"/>
        <end position="219"/>
    </location>
</feature>
<evidence type="ECO:0000256" key="3">
    <source>
        <dbReference type="ARBA" id="ARBA00022452"/>
    </source>
</evidence>
<dbReference type="SUPFAM" id="SSF56935">
    <property type="entry name" value="Porins"/>
    <property type="match status" value="1"/>
</dbReference>
<evidence type="ECO:0000256" key="5">
    <source>
        <dbReference type="ARBA" id="ARBA00023136"/>
    </source>
</evidence>
<dbReference type="Proteomes" id="UP000027601">
    <property type="component" value="Unassembled WGS sequence"/>
</dbReference>